<keyword evidence="1" id="KW-0732">Signal</keyword>
<sequence length="152" mass="15994">MTIKNVLAGSVVLCAGLAFGGAEASAEEASAEETNAARPCASGVKTIKPVVLEDPGRWTYTYNLSWCADGGTVAWIEPSVIARVHTPACRWVGRIEESLQKPPQGSSQWTATDTSEFSCADNAGKEHGVNPWVIVNFVPAGAYKITSGIDPA</sequence>
<comment type="caution">
    <text evidence="2">The sequence shown here is derived from an EMBL/GenBank/DDBJ whole genome shotgun (WGS) entry which is preliminary data.</text>
</comment>
<dbReference type="EMBL" id="MUXN01000020">
    <property type="protein sequence ID" value="OOC03597.1"/>
    <property type="molecule type" value="Genomic_DNA"/>
</dbReference>
<evidence type="ECO:0000313" key="2">
    <source>
        <dbReference type="EMBL" id="OOC03597.1"/>
    </source>
</evidence>
<dbReference type="RefSeq" id="WP_039919502.1">
    <property type="nucleotide sequence ID" value="NZ_ANMG01000079.1"/>
</dbReference>
<protein>
    <recommendedName>
        <fullName evidence="4">Secreted protein</fullName>
    </recommendedName>
</protein>
<accession>A0ABX3J7R3</accession>
<reference evidence="2 3" key="1">
    <citation type="submission" date="2017-02" db="EMBL/GenBank/DDBJ databases">
        <title>Amycolatopsis azurea DSM 43854 draft genome.</title>
        <authorList>
            <person name="Mayilraj S."/>
        </authorList>
    </citation>
    <scope>NUCLEOTIDE SEQUENCE [LARGE SCALE GENOMIC DNA]</scope>
    <source>
        <strain evidence="2 3">DSM 43854</strain>
    </source>
</reference>
<proteinExistence type="predicted"/>
<evidence type="ECO:0000313" key="3">
    <source>
        <dbReference type="Proteomes" id="UP000188551"/>
    </source>
</evidence>
<evidence type="ECO:0000256" key="1">
    <source>
        <dbReference type="SAM" id="SignalP"/>
    </source>
</evidence>
<gene>
    <name evidence="2" type="ORF">B0293_25260</name>
</gene>
<feature type="signal peptide" evidence="1">
    <location>
        <begin position="1"/>
        <end position="24"/>
    </location>
</feature>
<evidence type="ECO:0008006" key="4">
    <source>
        <dbReference type="Google" id="ProtNLM"/>
    </source>
</evidence>
<keyword evidence="3" id="KW-1185">Reference proteome</keyword>
<organism evidence="2 3">
    <name type="scientific">Amycolatopsis azurea DSM 43854</name>
    <dbReference type="NCBI Taxonomy" id="1238180"/>
    <lineage>
        <taxon>Bacteria</taxon>
        <taxon>Bacillati</taxon>
        <taxon>Actinomycetota</taxon>
        <taxon>Actinomycetes</taxon>
        <taxon>Pseudonocardiales</taxon>
        <taxon>Pseudonocardiaceae</taxon>
        <taxon>Amycolatopsis</taxon>
    </lineage>
</organism>
<name>A0ABX3J7R3_9PSEU</name>
<dbReference type="Proteomes" id="UP000188551">
    <property type="component" value="Unassembled WGS sequence"/>
</dbReference>
<feature type="chain" id="PRO_5046876511" description="Secreted protein" evidence="1">
    <location>
        <begin position="25"/>
        <end position="152"/>
    </location>
</feature>